<feature type="domain" description="Ferrous iron transporter FeoA-like" evidence="2">
    <location>
        <begin position="3"/>
        <end position="74"/>
    </location>
</feature>
<dbReference type="InterPro" id="IPR038157">
    <property type="entry name" value="FeoA_core_dom"/>
</dbReference>
<dbReference type="InterPro" id="IPR008988">
    <property type="entry name" value="Transcriptional_repressor_C"/>
</dbReference>
<dbReference type="SUPFAM" id="SSF50037">
    <property type="entry name" value="C-terminal domain of transcriptional repressors"/>
    <property type="match status" value="1"/>
</dbReference>
<evidence type="ECO:0000313" key="3">
    <source>
        <dbReference type="EMBL" id="ADZ85036.1"/>
    </source>
</evidence>
<dbReference type="EMBL" id="CP002582">
    <property type="protein sequence ID" value="ADZ85036.1"/>
    <property type="molecule type" value="Genomic_DNA"/>
</dbReference>
<sequence length="74" mass="8031">MSKALSDLKLGEKATITSITAPLPIKQRFMDMGLVKGSQVAIEKLAPLGNPIQISLKGYSLCIRKEDAQYILIA</sequence>
<dbReference type="KEGG" id="cle:Clole_3346"/>
<dbReference type="HOGENOM" id="CLU_150646_12_4_9"/>
<organism evidence="3 4">
    <name type="scientific">Cellulosilyticum lentocellum (strain ATCC 49066 / DSM 5427 / NCIMB 11756 / RHM5)</name>
    <name type="common">Clostridium lentocellum</name>
    <dbReference type="NCBI Taxonomy" id="642492"/>
    <lineage>
        <taxon>Bacteria</taxon>
        <taxon>Bacillati</taxon>
        <taxon>Bacillota</taxon>
        <taxon>Clostridia</taxon>
        <taxon>Lachnospirales</taxon>
        <taxon>Cellulosilyticaceae</taxon>
        <taxon>Cellulosilyticum</taxon>
    </lineage>
</organism>
<dbReference type="eggNOG" id="COG1918">
    <property type="taxonomic scope" value="Bacteria"/>
</dbReference>
<dbReference type="STRING" id="642492.Clole_3346"/>
<evidence type="ECO:0000313" key="4">
    <source>
        <dbReference type="Proteomes" id="UP000008467"/>
    </source>
</evidence>
<keyword evidence="4" id="KW-1185">Reference proteome</keyword>
<protein>
    <submittedName>
        <fullName evidence="3">FeoA family protein</fullName>
    </submittedName>
</protein>
<dbReference type="InterPro" id="IPR007167">
    <property type="entry name" value="Fe-transptr_FeoA-like"/>
</dbReference>
<evidence type="ECO:0000256" key="1">
    <source>
        <dbReference type="ARBA" id="ARBA00023004"/>
    </source>
</evidence>
<dbReference type="RefSeq" id="WP_013658313.1">
    <property type="nucleotide sequence ID" value="NC_015275.1"/>
</dbReference>
<dbReference type="InterPro" id="IPR052713">
    <property type="entry name" value="FeoA"/>
</dbReference>
<dbReference type="GO" id="GO:0046914">
    <property type="term" value="F:transition metal ion binding"/>
    <property type="evidence" value="ECO:0007669"/>
    <property type="project" value="InterPro"/>
</dbReference>
<dbReference type="Proteomes" id="UP000008467">
    <property type="component" value="Chromosome"/>
</dbReference>
<dbReference type="Pfam" id="PF04023">
    <property type="entry name" value="FeoA"/>
    <property type="match status" value="1"/>
</dbReference>
<proteinExistence type="predicted"/>
<gene>
    <name evidence="3" type="ordered locus">Clole_3346</name>
</gene>
<name>F2JR55_CELLD</name>
<dbReference type="SMART" id="SM00899">
    <property type="entry name" value="FeoA"/>
    <property type="match status" value="1"/>
</dbReference>
<accession>F2JR55</accession>
<evidence type="ECO:0000259" key="2">
    <source>
        <dbReference type="SMART" id="SM00899"/>
    </source>
</evidence>
<dbReference type="PANTHER" id="PTHR42954">
    <property type="entry name" value="FE(2+) TRANSPORT PROTEIN A"/>
    <property type="match status" value="1"/>
</dbReference>
<keyword evidence="1" id="KW-0408">Iron</keyword>
<dbReference type="PANTHER" id="PTHR42954:SF2">
    <property type="entry name" value="FE(2+) TRANSPORT PROTEIN A"/>
    <property type="match status" value="1"/>
</dbReference>
<dbReference type="AlphaFoldDB" id="F2JR55"/>
<dbReference type="Gene3D" id="2.30.30.90">
    <property type="match status" value="1"/>
</dbReference>
<reference evidence="3 4" key="1">
    <citation type="journal article" date="2011" name="J. Bacteriol.">
        <title>Complete genome sequence of the cellulose-degrading bacterium Cellulosilyticum lentocellum.</title>
        <authorList>
            <consortium name="US DOE Joint Genome Institute"/>
            <person name="Miller D.A."/>
            <person name="Suen G."/>
            <person name="Bruce D."/>
            <person name="Copeland A."/>
            <person name="Cheng J.F."/>
            <person name="Detter C."/>
            <person name="Goodwin L.A."/>
            <person name="Han C.S."/>
            <person name="Hauser L.J."/>
            <person name="Land M.L."/>
            <person name="Lapidus A."/>
            <person name="Lucas S."/>
            <person name="Meincke L."/>
            <person name="Pitluck S."/>
            <person name="Tapia R."/>
            <person name="Teshima H."/>
            <person name="Woyke T."/>
            <person name="Fox B.G."/>
            <person name="Angert E.R."/>
            <person name="Currie C.R."/>
        </authorList>
    </citation>
    <scope>NUCLEOTIDE SEQUENCE [LARGE SCALE GENOMIC DNA]</scope>
    <source>
        <strain evidence="4">ATCC 49066 / DSM 5427 / NCIMB 11756 / RHM5</strain>
    </source>
</reference>